<sequence>MSMHRVDSTAMLSMLLLIEGTTRSFSCCYNTTPMSMHRVDSIAMLSKLLLKEGTARSSRFCKLEIC</sequence>
<protein>
    <recommendedName>
        <fullName evidence="4">Secreted protein</fullName>
    </recommendedName>
</protein>
<organism evidence="2 3">
    <name type="scientific">Viridothelium virens</name>
    <name type="common">Speckled blister lichen</name>
    <name type="synonym">Trypethelium virens</name>
    <dbReference type="NCBI Taxonomy" id="1048519"/>
    <lineage>
        <taxon>Eukaryota</taxon>
        <taxon>Fungi</taxon>
        <taxon>Dikarya</taxon>
        <taxon>Ascomycota</taxon>
        <taxon>Pezizomycotina</taxon>
        <taxon>Dothideomycetes</taxon>
        <taxon>Dothideomycetes incertae sedis</taxon>
        <taxon>Trypetheliales</taxon>
        <taxon>Trypetheliaceae</taxon>
        <taxon>Viridothelium</taxon>
    </lineage>
</organism>
<evidence type="ECO:0000313" key="3">
    <source>
        <dbReference type="Proteomes" id="UP000800092"/>
    </source>
</evidence>
<gene>
    <name evidence="2" type="ORF">EV356DRAFT_131689</name>
</gene>
<name>A0A6A6GRL8_VIRVR</name>
<feature type="signal peptide" evidence="1">
    <location>
        <begin position="1"/>
        <end position="24"/>
    </location>
</feature>
<dbReference type="AlphaFoldDB" id="A0A6A6GRL8"/>
<keyword evidence="3" id="KW-1185">Reference proteome</keyword>
<evidence type="ECO:0008006" key="4">
    <source>
        <dbReference type="Google" id="ProtNLM"/>
    </source>
</evidence>
<accession>A0A6A6GRL8</accession>
<dbReference type="Proteomes" id="UP000800092">
    <property type="component" value="Unassembled WGS sequence"/>
</dbReference>
<reference evidence="2" key="1">
    <citation type="journal article" date="2020" name="Stud. Mycol.">
        <title>101 Dothideomycetes genomes: a test case for predicting lifestyles and emergence of pathogens.</title>
        <authorList>
            <person name="Haridas S."/>
            <person name="Albert R."/>
            <person name="Binder M."/>
            <person name="Bloem J."/>
            <person name="Labutti K."/>
            <person name="Salamov A."/>
            <person name="Andreopoulos B."/>
            <person name="Baker S."/>
            <person name="Barry K."/>
            <person name="Bills G."/>
            <person name="Bluhm B."/>
            <person name="Cannon C."/>
            <person name="Castanera R."/>
            <person name="Culley D."/>
            <person name="Daum C."/>
            <person name="Ezra D."/>
            <person name="Gonzalez J."/>
            <person name="Henrissat B."/>
            <person name="Kuo A."/>
            <person name="Liang C."/>
            <person name="Lipzen A."/>
            <person name="Lutzoni F."/>
            <person name="Magnuson J."/>
            <person name="Mondo S."/>
            <person name="Nolan M."/>
            <person name="Ohm R."/>
            <person name="Pangilinan J."/>
            <person name="Park H.-J."/>
            <person name="Ramirez L."/>
            <person name="Alfaro M."/>
            <person name="Sun H."/>
            <person name="Tritt A."/>
            <person name="Yoshinaga Y."/>
            <person name="Zwiers L.-H."/>
            <person name="Turgeon B."/>
            <person name="Goodwin S."/>
            <person name="Spatafora J."/>
            <person name="Crous P."/>
            <person name="Grigoriev I."/>
        </authorList>
    </citation>
    <scope>NUCLEOTIDE SEQUENCE</scope>
    <source>
        <strain evidence="2">Tuck. ex Michener</strain>
    </source>
</reference>
<proteinExistence type="predicted"/>
<keyword evidence="1" id="KW-0732">Signal</keyword>
<evidence type="ECO:0000256" key="1">
    <source>
        <dbReference type="SAM" id="SignalP"/>
    </source>
</evidence>
<evidence type="ECO:0000313" key="2">
    <source>
        <dbReference type="EMBL" id="KAF2228392.1"/>
    </source>
</evidence>
<feature type="chain" id="PRO_5025428878" description="Secreted protein" evidence="1">
    <location>
        <begin position="25"/>
        <end position="66"/>
    </location>
</feature>
<dbReference type="EMBL" id="ML992009">
    <property type="protein sequence ID" value="KAF2228392.1"/>
    <property type="molecule type" value="Genomic_DNA"/>
</dbReference>